<dbReference type="PROSITE" id="PS00211">
    <property type="entry name" value="ABC_TRANSPORTER_1"/>
    <property type="match status" value="1"/>
</dbReference>
<accession>A0ABS9KGQ8</accession>
<dbReference type="Proteomes" id="UP001165366">
    <property type="component" value="Unassembled WGS sequence"/>
</dbReference>
<keyword evidence="3" id="KW-0547">Nucleotide-binding</keyword>
<evidence type="ECO:0000313" key="6">
    <source>
        <dbReference type="EMBL" id="MCG2590023.1"/>
    </source>
</evidence>
<dbReference type="InterPro" id="IPR003439">
    <property type="entry name" value="ABC_transporter-like_ATP-bd"/>
</dbReference>
<dbReference type="PANTHER" id="PTHR42798">
    <property type="entry name" value="LIPOPROTEIN-RELEASING SYSTEM ATP-BINDING PROTEIN LOLD"/>
    <property type="match status" value="1"/>
</dbReference>
<dbReference type="SUPFAM" id="SSF52540">
    <property type="entry name" value="P-loop containing nucleoside triphosphate hydrolases"/>
    <property type="match status" value="1"/>
</dbReference>
<evidence type="ECO:0000256" key="1">
    <source>
        <dbReference type="ARBA" id="ARBA00005417"/>
    </source>
</evidence>
<organism evidence="6 7">
    <name type="scientific">Rhodohalobacter sulfatireducens</name>
    <dbReference type="NCBI Taxonomy" id="2911366"/>
    <lineage>
        <taxon>Bacteria</taxon>
        <taxon>Pseudomonadati</taxon>
        <taxon>Balneolota</taxon>
        <taxon>Balneolia</taxon>
        <taxon>Balneolales</taxon>
        <taxon>Balneolaceae</taxon>
        <taxon>Rhodohalobacter</taxon>
    </lineage>
</organism>
<evidence type="ECO:0000313" key="7">
    <source>
        <dbReference type="Proteomes" id="UP001165366"/>
    </source>
</evidence>
<proteinExistence type="inferred from homology"/>
<sequence>MSDDFVLQCSDIHKEFPSESGNGVLRILQGVDLQVKKAEIISIVGSSGSGKSTLLHILGGLDHPTSGDVFWEGKSIYRYNKDQLAEQRNKQVGFVFQFHHLLPEFTAMENVMMPALIQDVPLPNAENRAKELLDRFGMSGRLNHRPSQLSGGEQQRVSMARALTNNPAIILADEPTGNLDEKNTESILSLLFQLRDMEEVSIVLITHEKDIATRCDIVYSLHNGTLNGI</sequence>
<evidence type="ECO:0000259" key="5">
    <source>
        <dbReference type="PROSITE" id="PS50893"/>
    </source>
</evidence>
<dbReference type="PROSITE" id="PS50893">
    <property type="entry name" value="ABC_TRANSPORTER_2"/>
    <property type="match status" value="1"/>
</dbReference>
<protein>
    <submittedName>
        <fullName evidence="6">ABC transporter ATP-binding protein</fullName>
    </submittedName>
</protein>
<gene>
    <name evidence="6" type="ORF">L6773_15705</name>
</gene>
<keyword evidence="7" id="KW-1185">Reference proteome</keyword>
<dbReference type="EMBL" id="JAKLWS010000024">
    <property type="protein sequence ID" value="MCG2590023.1"/>
    <property type="molecule type" value="Genomic_DNA"/>
</dbReference>
<evidence type="ECO:0000256" key="2">
    <source>
        <dbReference type="ARBA" id="ARBA00022448"/>
    </source>
</evidence>
<feature type="domain" description="ABC transporter" evidence="5">
    <location>
        <begin position="7"/>
        <end position="229"/>
    </location>
</feature>
<name>A0ABS9KGQ8_9BACT</name>
<dbReference type="Gene3D" id="3.40.50.300">
    <property type="entry name" value="P-loop containing nucleotide triphosphate hydrolases"/>
    <property type="match status" value="1"/>
</dbReference>
<evidence type="ECO:0000256" key="3">
    <source>
        <dbReference type="ARBA" id="ARBA00022741"/>
    </source>
</evidence>
<reference evidence="6" key="1">
    <citation type="submission" date="2022-01" db="EMBL/GenBank/DDBJ databases">
        <authorList>
            <person name="Wang Y."/>
        </authorList>
    </citation>
    <scope>NUCLEOTIDE SEQUENCE</scope>
    <source>
        <strain evidence="6">WB101</strain>
    </source>
</reference>
<dbReference type="PANTHER" id="PTHR42798:SF2">
    <property type="entry name" value="ABC TRANSPORTER ATP-BINDING PROTEIN MG467-RELATED"/>
    <property type="match status" value="1"/>
</dbReference>
<dbReference type="InterPro" id="IPR027417">
    <property type="entry name" value="P-loop_NTPase"/>
</dbReference>
<dbReference type="RefSeq" id="WP_237855380.1">
    <property type="nucleotide sequence ID" value="NZ_JAKLWS010000024.1"/>
</dbReference>
<evidence type="ECO:0000256" key="4">
    <source>
        <dbReference type="ARBA" id="ARBA00022840"/>
    </source>
</evidence>
<dbReference type="InterPro" id="IPR017871">
    <property type="entry name" value="ABC_transporter-like_CS"/>
</dbReference>
<dbReference type="GO" id="GO:0005524">
    <property type="term" value="F:ATP binding"/>
    <property type="evidence" value="ECO:0007669"/>
    <property type="project" value="UniProtKB-KW"/>
</dbReference>
<dbReference type="InterPro" id="IPR017911">
    <property type="entry name" value="MacB-like_ATP-bd"/>
</dbReference>
<comment type="caution">
    <text evidence="6">The sequence shown here is derived from an EMBL/GenBank/DDBJ whole genome shotgun (WGS) entry which is preliminary data.</text>
</comment>
<keyword evidence="2" id="KW-0813">Transport</keyword>
<dbReference type="InterPro" id="IPR003593">
    <property type="entry name" value="AAA+_ATPase"/>
</dbReference>
<dbReference type="Pfam" id="PF00005">
    <property type="entry name" value="ABC_tran"/>
    <property type="match status" value="1"/>
</dbReference>
<dbReference type="SMART" id="SM00382">
    <property type="entry name" value="AAA"/>
    <property type="match status" value="1"/>
</dbReference>
<reference evidence="6" key="2">
    <citation type="submission" date="2024-05" db="EMBL/GenBank/DDBJ databases">
        <title>Rhodohalobacter halophilus gen. nov., sp. nov., a moderately halophilic member of the family Balneolaceae.</title>
        <authorList>
            <person name="Xia J."/>
        </authorList>
    </citation>
    <scope>NUCLEOTIDE SEQUENCE</scope>
    <source>
        <strain evidence="6">WB101</strain>
    </source>
</reference>
<comment type="similarity">
    <text evidence="1">Belongs to the ABC transporter superfamily.</text>
</comment>
<keyword evidence="4 6" id="KW-0067">ATP-binding</keyword>
<dbReference type="CDD" id="cd03255">
    <property type="entry name" value="ABC_MJ0796_LolCDE_FtsE"/>
    <property type="match status" value="1"/>
</dbReference>